<evidence type="ECO:0000256" key="5">
    <source>
        <dbReference type="PIRSR" id="PIRSR001227-2"/>
    </source>
</evidence>
<accession>A0AA37Q9M6</accession>
<evidence type="ECO:0000313" key="9">
    <source>
        <dbReference type="Proteomes" id="UP001161325"/>
    </source>
</evidence>
<name>A0AA37Q9M6_9BACT</name>
<feature type="chain" id="PRO_5041420013" evidence="7">
    <location>
        <begin position="24"/>
        <end position="852"/>
    </location>
</feature>
<keyword evidence="2" id="KW-0378">Hydrolase</keyword>
<feature type="region of interest" description="Disordered" evidence="6">
    <location>
        <begin position="800"/>
        <end position="852"/>
    </location>
</feature>
<gene>
    <name evidence="8" type="ORF">rosag_27650</name>
</gene>
<dbReference type="PIRSF" id="PIRSF001227">
    <property type="entry name" value="Pen_acylase"/>
    <property type="match status" value="1"/>
</dbReference>
<dbReference type="RefSeq" id="WP_284350710.1">
    <property type="nucleotide sequence ID" value="NZ_BRXS01000004.1"/>
</dbReference>
<evidence type="ECO:0000256" key="1">
    <source>
        <dbReference type="ARBA" id="ARBA00006586"/>
    </source>
</evidence>
<feature type="binding site" evidence="5">
    <location>
        <position position="549"/>
    </location>
    <ligand>
        <name>Ca(2+)</name>
        <dbReference type="ChEBI" id="CHEBI:29108"/>
    </ligand>
</feature>
<dbReference type="InterPro" id="IPR043146">
    <property type="entry name" value="Penicillin_amidase_N_B-knob"/>
</dbReference>
<dbReference type="AlphaFoldDB" id="A0AA37Q9M6"/>
<keyword evidence="5" id="KW-0479">Metal-binding</keyword>
<evidence type="ECO:0000256" key="7">
    <source>
        <dbReference type="SAM" id="SignalP"/>
    </source>
</evidence>
<dbReference type="InterPro" id="IPR002692">
    <property type="entry name" value="S45"/>
</dbReference>
<feature type="binding site" evidence="5">
    <location>
        <position position="207"/>
    </location>
    <ligand>
        <name>Ca(2+)</name>
        <dbReference type="ChEBI" id="CHEBI:29108"/>
    </ligand>
</feature>
<dbReference type="EMBL" id="BRXS01000004">
    <property type="protein sequence ID" value="GLC26252.1"/>
    <property type="molecule type" value="Genomic_DNA"/>
</dbReference>
<dbReference type="SUPFAM" id="SSF56235">
    <property type="entry name" value="N-terminal nucleophile aminohydrolases (Ntn hydrolases)"/>
    <property type="match status" value="1"/>
</dbReference>
<feature type="signal peptide" evidence="7">
    <location>
        <begin position="1"/>
        <end position="23"/>
    </location>
</feature>
<reference evidence="8" key="1">
    <citation type="submission" date="2022-08" db="EMBL/GenBank/DDBJ databases">
        <title>Draft genome sequencing of Roseisolibacter agri AW1220.</title>
        <authorList>
            <person name="Tobiishi Y."/>
            <person name="Tonouchi A."/>
        </authorList>
    </citation>
    <scope>NUCLEOTIDE SEQUENCE</scope>
    <source>
        <strain evidence="8">AW1220</strain>
    </source>
</reference>
<dbReference type="Gene3D" id="3.60.20.10">
    <property type="entry name" value="Glutamine Phosphoribosylpyrophosphate, subunit 1, domain 1"/>
    <property type="match status" value="1"/>
</dbReference>
<keyword evidence="7" id="KW-0732">Signal</keyword>
<dbReference type="Gene3D" id="2.30.120.10">
    <property type="match status" value="1"/>
</dbReference>
<evidence type="ECO:0000256" key="4">
    <source>
        <dbReference type="PIRSR" id="PIRSR001227-1"/>
    </source>
</evidence>
<comment type="similarity">
    <text evidence="1">Belongs to the peptidase S45 family.</text>
</comment>
<evidence type="ECO:0000256" key="2">
    <source>
        <dbReference type="ARBA" id="ARBA00022801"/>
    </source>
</evidence>
<dbReference type="GO" id="GO:0046872">
    <property type="term" value="F:metal ion binding"/>
    <property type="evidence" value="ECO:0007669"/>
    <property type="project" value="UniProtKB-KW"/>
</dbReference>
<comment type="caution">
    <text evidence="8">The sequence shown here is derived from an EMBL/GenBank/DDBJ whole genome shotgun (WGS) entry which is preliminary data.</text>
</comment>
<feature type="region of interest" description="Disordered" evidence="6">
    <location>
        <begin position="234"/>
        <end position="257"/>
    </location>
</feature>
<dbReference type="PANTHER" id="PTHR34218:SF4">
    <property type="entry name" value="ACYL-HOMOSERINE LACTONE ACYLASE QUIP"/>
    <property type="match status" value="1"/>
</dbReference>
<dbReference type="Gene3D" id="1.10.439.10">
    <property type="entry name" value="Penicillin Amidohydrolase, domain 1"/>
    <property type="match status" value="1"/>
</dbReference>
<dbReference type="InterPro" id="IPR023343">
    <property type="entry name" value="Penicillin_amidase_dom1"/>
</dbReference>
<dbReference type="CDD" id="cd03747">
    <property type="entry name" value="Ntn_PGA_like"/>
    <property type="match status" value="1"/>
</dbReference>
<dbReference type="Pfam" id="PF01804">
    <property type="entry name" value="Penicil_amidase"/>
    <property type="match status" value="1"/>
</dbReference>
<keyword evidence="5" id="KW-0106">Calcium</keyword>
<feature type="active site" description="Nucleophile" evidence="4">
    <location>
        <position position="289"/>
    </location>
</feature>
<organism evidence="8 9">
    <name type="scientific">Roseisolibacter agri</name>
    <dbReference type="NCBI Taxonomy" id="2014610"/>
    <lineage>
        <taxon>Bacteria</taxon>
        <taxon>Pseudomonadati</taxon>
        <taxon>Gemmatimonadota</taxon>
        <taxon>Gemmatimonadia</taxon>
        <taxon>Gemmatimonadales</taxon>
        <taxon>Gemmatimonadaceae</taxon>
        <taxon>Roseisolibacter</taxon>
    </lineage>
</organism>
<sequence length="852" mass="92573">MTTRSLRTTAAALGLLVATVAAARPVGSLPALGDFLDPTRGVWANARAHDAPPTLTIAGLAGPVRIVYDDRRVPHIFAGSEEDAYRALGYVVARDRLLQLHVQTLASSGRLTELAGERALALDREMRGLGMPRAAEAKLRAVGEDTPSGRVLRAYADGINAWIDGLTPARLPMEFKLLGVRPERWTPLHSLHVINRMGYTLAYDAPEIDRAAVAARVGVAAAAALFPERAPIVEPIQPNGQSAPRLDSTRLAPPGAPDPEAARLVATHDAFFPLRDRAIPPDERAHLASNNWAVASRRTAGGHALLAGDPHLELTLPSIWYEAHLVVPGKLDVYGVTIPGLPGVVIGFNRDVAWTFTNTGADVLDFFAEEVDDATRPTRYRVDGQWRAVEQRVETYRGKDGEIVEVDTLRFTHRGPLRRDTAFAAGGAPRWLSMRWTVLDPSDPLAAFREGSHATSARGFLDALAAGYFAPAQNMLAADRAGTIAIRSTGHYPIRAGDGSGYVVRDGRRSDNDWRGWIPVSRYPQAFDPPQGFLASANQQPIDPRATTDFWGGGYDPWRALRINALLRADSAVTPDVMRRWQTDPGSERANLFVPFFLGAAERVAAAGGANAARLREAARLLGEWDRRYTRESTRAALFEGAMRQLADRTWDELLAPRPRAGDGASTWPDGAASGRRVATPASAILATLLRDSASAWWDDRRTRDRVEDRDAILAASLLAAHDALVQRSGAPDAGGWTWSRQRHANINHLLRLPALSRLELPVQGGTGTLSPSFGNGTHGASWRMVVELGPEVRAWVTYPGGQSGDPADPGYTDRLPRWLAGELDEARAPRTPEELPAARRSPRLDLTLSPR</sequence>
<dbReference type="InterPro" id="IPR043147">
    <property type="entry name" value="Penicillin_amidase_A-knob"/>
</dbReference>
<proteinExistence type="inferred from homology"/>
<comment type="cofactor">
    <cofactor evidence="5">
        <name>Ca(2+)</name>
        <dbReference type="ChEBI" id="CHEBI:29108"/>
    </cofactor>
    <text evidence="5">Binds 1 Ca(2+) ion per dimer.</text>
</comment>
<keyword evidence="3" id="KW-0865">Zymogen</keyword>
<dbReference type="Proteomes" id="UP001161325">
    <property type="component" value="Unassembled WGS sequence"/>
</dbReference>
<dbReference type="InterPro" id="IPR014395">
    <property type="entry name" value="Pen/GL7ACA/AHL_acylase"/>
</dbReference>
<dbReference type="PANTHER" id="PTHR34218">
    <property type="entry name" value="PEPTIDASE S45 PENICILLIN AMIDASE"/>
    <property type="match status" value="1"/>
</dbReference>
<evidence type="ECO:0000313" key="8">
    <source>
        <dbReference type="EMBL" id="GLC26252.1"/>
    </source>
</evidence>
<dbReference type="GO" id="GO:0017000">
    <property type="term" value="P:antibiotic biosynthetic process"/>
    <property type="evidence" value="ECO:0007669"/>
    <property type="project" value="InterPro"/>
</dbReference>
<dbReference type="InterPro" id="IPR029055">
    <property type="entry name" value="Ntn_hydrolases_N"/>
</dbReference>
<feature type="binding site" evidence="5">
    <location>
        <position position="365"/>
    </location>
    <ligand>
        <name>Ca(2+)</name>
        <dbReference type="ChEBI" id="CHEBI:29108"/>
    </ligand>
</feature>
<keyword evidence="9" id="KW-1185">Reference proteome</keyword>
<feature type="compositionally biased region" description="Basic and acidic residues" evidence="6">
    <location>
        <begin position="825"/>
        <end position="838"/>
    </location>
</feature>
<evidence type="ECO:0000256" key="6">
    <source>
        <dbReference type="SAM" id="MobiDB-lite"/>
    </source>
</evidence>
<dbReference type="Gene3D" id="1.10.1400.10">
    <property type="match status" value="1"/>
</dbReference>
<protein>
    <submittedName>
        <fullName evidence="8">Penicillin amidase</fullName>
    </submittedName>
</protein>
<dbReference type="GO" id="GO:0016811">
    <property type="term" value="F:hydrolase activity, acting on carbon-nitrogen (but not peptide) bonds, in linear amides"/>
    <property type="evidence" value="ECO:0007669"/>
    <property type="project" value="InterPro"/>
</dbReference>
<feature type="binding site" evidence="5">
    <location>
        <position position="362"/>
    </location>
    <ligand>
        <name>Ca(2+)</name>
        <dbReference type="ChEBI" id="CHEBI:29108"/>
    </ligand>
</feature>
<evidence type="ECO:0000256" key="3">
    <source>
        <dbReference type="ARBA" id="ARBA00023145"/>
    </source>
</evidence>